<dbReference type="Gene3D" id="3.40.390.10">
    <property type="entry name" value="Collagenase (Catalytic Domain)"/>
    <property type="match status" value="1"/>
</dbReference>
<keyword evidence="1" id="KW-0645">Protease</keyword>
<dbReference type="InterPro" id="IPR024079">
    <property type="entry name" value="MetalloPept_cat_dom_sf"/>
</dbReference>
<keyword evidence="2" id="KW-0479">Metal-binding</keyword>
<gene>
    <name evidence="6" type="ORF">FJQ98_25150</name>
</gene>
<organism evidence="6 7">
    <name type="scientific">Lysinibacillus agricola</name>
    <dbReference type="NCBI Taxonomy" id="2590012"/>
    <lineage>
        <taxon>Bacteria</taxon>
        <taxon>Bacillati</taxon>
        <taxon>Bacillota</taxon>
        <taxon>Bacilli</taxon>
        <taxon>Bacillales</taxon>
        <taxon>Bacillaceae</taxon>
        <taxon>Lysinibacillus</taxon>
    </lineage>
</organism>
<name>A0ABX7AS28_9BACI</name>
<keyword evidence="3" id="KW-0378">Hydrolase</keyword>
<evidence type="ECO:0000256" key="1">
    <source>
        <dbReference type="ARBA" id="ARBA00022670"/>
    </source>
</evidence>
<feature type="domain" description="Peptidase M10 metallopeptidase" evidence="5">
    <location>
        <begin position="2"/>
        <end position="45"/>
    </location>
</feature>
<dbReference type="RefSeq" id="WP_082340166.1">
    <property type="nucleotide sequence ID" value="NZ_CP067341.1"/>
</dbReference>
<keyword evidence="7" id="KW-1185">Reference proteome</keyword>
<dbReference type="Pfam" id="PF00413">
    <property type="entry name" value="Peptidase_M10"/>
    <property type="match status" value="1"/>
</dbReference>
<evidence type="ECO:0000256" key="3">
    <source>
        <dbReference type="ARBA" id="ARBA00022801"/>
    </source>
</evidence>
<dbReference type="SUPFAM" id="SSF55486">
    <property type="entry name" value="Metalloproteases ('zincins'), catalytic domain"/>
    <property type="match status" value="1"/>
</dbReference>
<keyword evidence="6" id="KW-0482">Metalloprotease</keyword>
<reference evidence="6 7" key="1">
    <citation type="submission" date="2020-01" db="EMBL/GenBank/DDBJ databases">
        <authorList>
            <person name="Liu G."/>
            <person name="Liu B."/>
        </authorList>
    </citation>
    <scope>NUCLEOTIDE SEQUENCE [LARGE SCALE GENOMIC DNA]</scope>
    <source>
        <strain evidence="6 7">FJAT-51161</strain>
    </source>
</reference>
<dbReference type="InterPro" id="IPR001818">
    <property type="entry name" value="Pept_M10_metallopeptidase"/>
</dbReference>
<dbReference type="EMBL" id="CP067341">
    <property type="protein sequence ID" value="QQP12337.1"/>
    <property type="molecule type" value="Genomic_DNA"/>
</dbReference>
<keyword evidence="4" id="KW-0862">Zinc</keyword>
<proteinExistence type="predicted"/>
<evidence type="ECO:0000313" key="6">
    <source>
        <dbReference type="EMBL" id="QQP12337.1"/>
    </source>
</evidence>
<evidence type="ECO:0000256" key="2">
    <source>
        <dbReference type="ARBA" id="ARBA00022723"/>
    </source>
</evidence>
<evidence type="ECO:0000313" key="7">
    <source>
        <dbReference type="Proteomes" id="UP000596049"/>
    </source>
</evidence>
<protein>
    <submittedName>
        <fullName evidence="6">Matrixin family metalloprotease</fullName>
    </submittedName>
</protein>
<dbReference type="GO" id="GO:0008237">
    <property type="term" value="F:metallopeptidase activity"/>
    <property type="evidence" value="ECO:0007669"/>
    <property type="project" value="UniProtKB-KW"/>
</dbReference>
<evidence type="ECO:0000259" key="5">
    <source>
        <dbReference type="Pfam" id="PF00413"/>
    </source>
</evidence>
<evidence type="ECO:0000256" key="4">
    <source>
        <dbReference type="ARBA" id="ARBA00022833"/>
    </source>
</evidence>
<accession>A0ABX7AS28</accession>
<sequence length="46" mass="4991">MAHETGHALGINYSAVTNALIYKTIGNSNQVRIWDDNAAIKAIYGN</sequence>
<dbReference type="Proteomes" id="UP000596049">
    <property type="component" value="Chromosome"/>
</dbReference>